<reference evidence="7 8" key="1">
    <citation type="submission" date="2018-04" db="EMBL/GenBank/DDBJ databases">
        <title>Genomic Encyclopedia of Type Strains, Phase III (KMG-III): the genomes of soil and plant-associated and newly described type strains.</title>
        <authorList>
            <person name="Whitman W."/>
        </authorList>
    </citation>
    <scope>NUCLEOTIDE SEQUENCE [LARGE SCALE GENOMIC DNA]</scope>
    <source>
        <strain evidence="7 8">KA25</strain>
    </source>
</reference>
<gene>
    <name evidence="7" type="ORF">C8J28_12041</name>
</gene>
<dbReference type="PANTHER" id="PTHR23519">
    <property type="entry name" value="AUTOPHAGY-RELATED PROTEIN 22"/>
    <property type="match status" value="1"/>
</dbReference>
<proteinExistence type="predicted"/>
<evidence type="ECO:0000256" key="3">
    <source>
        <dbReference type="ARBA" id="ARBA00022692"/>
    </source>
</evidence>
<evidence type="ECO:0000256" key="4">
    <source>
        <dbReference type="ARBA" id="ARBA00022989"/>
    </source>
</evidence>
<sequence>MARGNKRIWGWYFFDWASQPYNTLLLTFVFAPYFAEVARARFVADGMDPSAAGAAAQSLWATGLGSASLVVALLAPLLGAVADAGGRRLVWIWGFSAFYLVGSAGLWALTPGGDALIWALACFGLGFVGMEFATIFTNALLPALGPRDRIGEISGSGFAFGYLGGVLSLALMLLFFAESASTGRTLIGLPPAFGLDPALREGTRAVGPFTAVWYLLFMLPFFLWVKEPPAQPRRMSLGAGLASLRGFLMSLPRRRSLSAYLGSSLLYRDALNALYGFGGVYASGVLGWSIIQIGVFGVVGAVTATVASWLGGHADRRWGPKPVIATCILLLCTTCILIVATSRDSLFGQPLPEGSRLPDQIFFLCGALIGGAGGALQAASRTMMARHTTSERATEAFGLYALSGKVTSFLAPLLIAIATSLSGSQRVGIAPLIVLFLAGLVLLVWVKPEGEQRAVT</sequence>
<feature type="transmembrane region" description="Helical" evidence="6">
    <location>
        <begin position="58"/>
        <end position="82"/>
    </location>
</feature>
<feature type="transmembrane region" description="Helical" evidence="6">
    <location>
        <begin position="290"/>
        <end position="311"/>
    </location>
</feature>
<feature type="transmembrane region" description="Helical" evidence="6">
    <location>
        <begin position="89"/>
        <end position="109"/>
    </location>
</feature>
<evidence type="ECO:0000313" key="8">
    <source>
        <dbReference type="Proteomes" id="UP000244060"/>
    </source>
</evidence>
<feature type="transmembrane region" description="Helical" evidence="6">
    <location>
        <begin position="153"/>
        <end position="176"/>
    </location>
</feature>
<feature type="transmembrane region" description="Helical" evidence="6">
    <location>
        <begin position="323"/>
        <end position="341"/>
    </location>
</feature>
<feature type="transmembrane region" description="Helical" evidence="6">
    <location>
        <begin position="21"/>
        <end position="38"/>
    </location>
</feature>
<protein>
    <submittedName>
        <fullName evidence="7">UMF1 family MFS transporter</fullName>
    </submittedName>
</protein>
<keyword evidence="4 6" id="KW-1133">Transmembrane helix</keyword>
<keyword evidence="5 6" id="KW-0472">Membrane</keyword>
<comment type="subcellular location">
    <subcellularLocation>
        <location evidence="1">Endomembrane system</location>
        <topology evidence="1">Multi-pass membrane protein</topology>
    </subcellularLocation>
</comment>
<feature type="transmembrane region" description="Helical" evidence="6">
    <location>
        <begin position="205"/>
        <end position="225"/>
    </location>
</feature>
<dbReference type="RefSeq" id="WP_108222170.1">
    <property type="nucleotide sequence ID" value="NZ_CP090021.1"/>
</dbReference>
<feature type="transmembrane region" description="Helical" evidence="6">
    <location>
        <begin position="427"/>
        <end position="446"/>
    </location>
</feature>
<dbReference type="OrthoDB" id="9768783at2"/>
<dbReference type="InterPro" id="IPR050495">
    <property type="entry name" value="ATG22/LtaA_families"/>
</dbReference>
<evidence type="ECO:0000256" key="5">
    <source>
        <dbReference type="ARBA" id="ARBA00023136"/>
    </source>
</evidence>
<feature type="transmembrane region" description="Helical" evidence="6">
    <location>
        <begin position="257"/>
        <end position="278"/>
    </location>
</feature>
<name>A0A2T5JU50_9RHOB</name>
<evidence type="ECO:0000256" key="6">
    <source>
        <dbReference type="SAM" id="Phobius"/>
    </source>
</evidence>
<evidence type="ECO:0000313" key="7">
    <source>
        <dbReference type="EMBL" id="PTR13694.1"/>
    </source>
</evidence>
<dbReference type="EMBL" id="QAOT01000020">
    <property type="protein sequence ID" value="PTR13694.1"/>
    <property type="molecule type" value="Genomic_DNA"/>
</dbReference>
<dbReference type="InterPro" id="IPR024671">
    <property type="entry name" value="Atg22-like"/>
</dbReference>
<dbReference type="PANTHER" id="PTHR23519:SF1">
    <property type="entry name" value="AUTOPHAGY-RELATED PROTEIN 22"/>
    <property type="match status" value="1"/>
</dbReference>
<dbReference type="Proteomes" id="UP000244060">
    <property type="component" value="Unassembled WGS sequence"/>
</dbReference>
<dbReference type="InterPro" id="IPR036259">
    <property type="entry name" value="MFS_trans_sf"/>
</dbReference>
<dbReference type="GO" id="GO:0012505">
    <property type="term" value="C:endomembrane system"/>
    <property type="evidence" value="ECO:0007669"/>
    <property type="project" value="UniProtKB-SubCell"/>
</dbReference>
<feature type="transmembrane region" description="Helical" evidence="6">
    <location>
        <begin position="361"/>
        <end position="379"/>
    </location>
</feature>
<accession>A0A2T5JU50</accession>
<keyword evidence="3 6" id="KW-0812">Transmembrane</keyword>
<dbReference type="Pfam" id="PF11700">
    <property type="entry name" value="ATG22"/>
    <property type="match status" value="1"/>
</dbReference>
<dbReference type="SUPFAM" id="SSF103473">
    <property type="entry name" value="MFS general substrate transporter"/>
    <property type="match status" value="1"/>
</dbReference>
<keyword evidence="2" id="KW-0813">Transport</keyword>
<comment type="caution">
    <text evidence="7">The sequence shown here is derived from an EMBL/GenBank/DDBJ whole genome shotgun (WGS) entry which is preliminary data.</text>
</comment>
<dbReference type="Gene3D" id="1.20.1250.20">
    <property type="entry name" value="MFS general substrate transporter like domains"/>
    <property type="match status" value="2"/>
</dbReference>
<feature type="transmembrane region" description="Helical" evidence="6">
    <location>
        <begin position="115"/>
        <end position="141"/>
    </location>
</feature>
<evidence type="ECO:0000256" key="2">
    <source>
        <dbReference type="ARBA" id="ARBA00022448"/>
    </source>
</evidence>
<keyword evidence="8" id="KW-1185">Reference proteome</keyword>
<organism evidence="7 8">
    <name type="scientific">Cereibacter azotoformans</name>
    <dbReference type="NCBI Taxonomy" id="43057"/>
    <lineage>
        <taxon>Bacteria</taxon>
        <taxon>Pseudomonadati</taxon>
        <taxon>Pseudomonadota</taxon>
        <taxon>Alphaproteobacteria</taxon>
        <taxon>Rhodobacterales</taxon>
        <taxon>Paracoccaceae</taxon>
        <taxon>Cereibacter</taxon>
    </lineage>
</organism>
<feature type="transmembrane region" description="Helical" evidence="6">
    <location>
        <begin position="399"/>
        <end position="421"/>
    </location>
</feature>
<dbReference type="AlphaFoldDB" id="A0A2T5JU50"/>
<evidence type="ECO:0000256" key="1">
    <source>
        <dbReference type="ARBA" id="ARBA00004127"/>
    </source>
</evidence>